<dbReference type="EMBL" id="JASEJX010000039">
    <property type="protein sequence ID" value="KAK4509315.1"/>
    <property type="molecule type" value="Genomic_DNA"/>
</dbReference>
<dbReference type="RefSeq" id="XP_064675981.1">
    <property type="nucleotide sequence ID" value="XM_064826924.1"/>
</dbReference>
<dbReference type="GeneID" id="89951352"/>
<name>A0AAN7HQ01_9FUNG</name>
<gene>
    <name evidence="2" type="ORF">ATC70_007666</name>
</gene>
<dbReference type="Pfam" id="PF08238">
    <property type="entry name" value="Sel1"/>
    <property type="match status" value="24"/>
</dbReference>
<comment type="caution">
    <text evidence="2">The sequence shown here is derived from an EMBL/GenBank/DDBJ whole genome shotgun (WGS) entry which is preliminary data.</text>
</comment>
<dbReference type="Proteomes" id="UP001304243">
    <property type="component" value="Unassembled WGS sequence"/>
</dbReference>
<evidence type="ECO:0000313" key="2">
    <source>
        <dbReference type="EMBL" id="KAK4509315.1"/>
    </source>
</evidence>
<dbReference type="InterPro" id="IPR050767">
    <property type="entry name" value="Sel1_AlgK"/>
</dbReference>
<keyword evidence="3" id="KW-1185">Reference proteome</keyword>
<accession>A0AAN7HQ01</accession>
<comment type="similarity">
    <text evidence="1">Belongs to the sel-1 family.</text>
</comment>
<dbReference type="SUPFAM" id="SSF81901">
    <property type="entry name" value="HCP-like"/>
    <property type="match status" value="7"/>
</dbReference>
<evidence type="ECO:0000256" key="1">
    <source>
        <dbReference type="ARBA" id="ARBA00038101"/>
    </source>
</evidence>
<protein>
    <submittedName>
        <fullName evidence="2">Uncharacterized protein</fullName>
    </submittedName>
</protein>
<proteinExistence type="inferred from homology"/>
<dbReference type="PANTHER" id="PTHR11102:SF160">
    <property type="entry name" value="ERAD-ASSOCIATED E3 UBIQUITIN-PROTEIN LIGASE COMPONENT HRD3"/>
    <property type="match status" value="1"/>
</dbReference>
<reference evidence="2 3" key="1">
    <citation type="submission" date="2022-11" db="EMBL/GenBank/DDBJ databases">
        <title>Mucor velutinosus strain NIH1002 WGS.</title>
        <authorList>
            <person name="Subramanian P."/>
            <person name="Mullikin J.C."/>
            <person name="Segre J.A."/>
            <person name="Zelazny A.M."/>
        </authorList>
    </citation>
    <scope>NUCLEOTIDE SEQUENCE [LARGE SCALE GENOMIC DNA]</scope>
    <source>
        <strain evidence="2 3">NIH1002</strain>
    </source>
</reference>
<dbReference type="SMART" id="SM00671">
    <property type="entry name" value="SEL1"/>
    <property type="match status" value="21"/>
</dbReference>
<organism evidence="2 3">
    <name type="scientific">Mucor velutinosus</name>
    <dbReference type="NCBI Taxonomy" id="708070"/>
    <lineage>
        <taxon>Eukaryota</taxon>
        <taxon>Fungi</taxon>
        <taxon>Fungi incertae sedis</taxon>
        <taxon>Mucoromycota</taxon>
        <taxon>Mucoromycotina</taxon>
        <taxon>Mucoromycetes</taxon>
        <taxon>Mucorales</taxon>
        <taxon>Mucorineae</taxon>
        <taxon>Mucoraceae</taxon>
        <taxon>Mucor</taxon>
    </lineage>
</organism>
<evidence type="ECO:0000313" key="3">
    <source>
        <dbReference type="Proteomes" id="UP001304243"/>
    </source>
</evidence>
<dbReference type="InterPro" id="IPR006597">
    <property type="entry name" value="Sel1-like"/>
</dbReference>
<dbReference type="Gene3D" id="1.25.40.10">
    <property type="entry name" value="Tetratricopeptide repeat domain"/>
    <property type="match status" value="7"/>
</dbReference>
<dbReference type="InterPro" id="IPR011990">
    <property type="entry name" value="TPR-like_helical_dom_sf"/>
</dbReference>
<dbReference type="PANTHER" id="PTHR11102">
    <property type="entry name" value="SEL-1-LIKE PROTEIN"/>
    <property type="match status" value="1"/>
</dbReference>
<sequence length="1586" mass="178318">MGSSTSKNDSTSNIIVDLYASETTNQLLKTHLTNQRIADVLKHPTSTISSTTSTSSATMSNANEHTSYSSLVNRQSIPTRVWVAQCKIYGFGTQMNVAEGFRELLQLKDEKEAFYPLACYYYDQQDYADAYQYFHKLRKDSHFAQYRIALMLFHGQGIATDHQKAFHYMKLAANNSNKYAQFIMGFYYEHGILVKQSTQTSKMWYERSANQGFAEAQTAMANLLINDIDVVVDDKKLIDISSGHQSLKDRALSWLSKAIEQESASALIRLGALHEEGILVEKDDKKTIEYYTRAANAPYASTSILSLAHYLVGINYRLGDLGLEQDFGLALKHLTLSADAGYAPAQRALGLMYAEGIGTPKDDIKATSLFEKAANQGDIRSLGLLTNQRQQPQASNLASALSLYEKAAKAGSLAAQLSLAELLQRTGQHALAFKWFETASKHVPTLKNKQQKISILDFSVGFVSQRNLARLMVARYRYNGWGSVKQDRLWAFEEFRTLSINGYPDAHYWLAACYEEGVQQEVDGLESWIVKPDLDLAFSLYTKAAEAGDMDGQFQTAYMLSNGIGVSKHVDAAFPWYTKSAEQGHKTAQYSLGMYYENGLGIPVDLDRAKQWYELAAEELPMAMVRLANVLMRLDDSKETIKTAIGWLKRAIDHGDVTALREMATMYKNGLIDLESTTTTSATSLDRYRIAFNYFQQAADKDDALSWHELSKFYEGYYDTEDEMVVPASFGKAVMCLKKAEDLGYAPAVLDLADLYYRNEKIDETMLIYSELAISQEAQPSIIKKARIEAAKIVIFENYGNEQDQTKVHSWLLDIIKQDSMRHLGELCEVHELLGYCAENGIGTDVNKDDAILFYMDCVNESCQQDQLQQYKHWAKERSLCRLVYRHMDDKDYASAFMYLHMLKPSLERMGQLLSADASIQARRMKYFLGYLYMHGYGVDKDTVEGLKWLSDAADKGDGDAAYEIGIHLTDKQDDVLSQEICRRFQQGVLAGHAGCMRELACVLLAEEMDQSFLDEDYDGGAEILGLLQTASQLGDAKAMYRLGQAYEHGLGDVIPEKDLDKALQHYISAAEANHEEAMLKAGEILGSAIGRHEEAIQWFQKAVEEFDNIQAKVMLISYSFQGMSTESNEQQLDLESNINDSRNFEQLQKLVDSEVNSVDQKTRSVVNTGNQEAQTKSKRDGLGLAFYILGQCLELGRGTPVNLPLAKEWYHRSVHMSENVDAMWRLGVIYGELEDDYTNALQWYQSAAEKGKHRESHFQLGIFHLHGIADVEVNLAVAKKHFSKAAEQGHPKATYELGRIVWYKDADHLYGYELFKVAAQQLHVPAALRELGNLSHTGFSLHGIEVCEQNRKVAFAYYCEAARLGDPIAALMVGNYFEEGYLKEELGQNSERALQWYESAYRLNCGGLSELAIGKLKHTIADTIQDIREADDMREEAIVWFESAAHNLPDGANFSARIMIALYQLNGWGRKRRDAETGLQMLLEIVEAGGSDAIVLVAQCYEEGIGADYDMNKAFDYWKKAAELNNARALQRLGDFYALGLTGQIDKSLASEYYHQAKTLTENHCNKRHSGYSLESFASSLSTSQ</sequence>